<dbReference type="EMBL" id="CAJJDN010000019">
    <property type="protein sequence ID" value="CAD8064913.1"/>
    <property type="molecule type" value="Genomic_DNA"/>
</dbReference>
<dbReference type="Pfam" id="PF22191">
    <property type="entry name" value="IBR_1"/>
    <property type="match status" value="1"/>
</dbReference>
<evidence type="ECO:0000259" key="15">
    <source>
        <dbReference type="PROSITE" id="PS51192"/>
    </source>
</evidence>
<accession>A0A8S1LHB6</accession>
<evidence type="ECO:0000256" key="5">
    <source>
        <dbReference type="ARBA" id="ARBA00022771"/>
    </source>
</evidence>
<dbReference type="InterPro" id="IPR048333">
    <property type="entry name" value="HA2_WH"/>
</dbReference>
<reference evidence="18" key="1">
    <citation type="submission" date="2021-01" db="EMBL/GenBank/DDBJ databases">
        <authorList>
            <consortium name="Genoscope - CEA"/>
            <person name="William W."/>
        </authorList>
    </citation>
    <scope>NUCLEOTIDE SEQUENCE</scope>
</reference>
<keyword evidence="10" id="KW-0067">ATP-binding</keyword>
<evidence type="ECO:0000313" key="18">
    <source>
        <dbReference type="EMBL" id="CAD8064913.1"/>
    </source>
</evidence>
<feature type="domain" description="RING-type" evidence="17">
    <location>
        <begin position="1708"/>
        <end position="1918"/>
    </location>
</feature>
<protein>
    <submittedName>
        <fullName evidence="18">Uncharacterized protein</fullName>
    </submittedName>
</protein>
<dbReference type="InterPro" id="IPR014001">
    <property type="entry name" value="Helicase_ATP-bd"/>
</dbReference>
<dbReference type="Proteomes" id="UP000692954">
    <property type="component" value="Unassembled WGS sequence"/>
</dbReference>
<evidence type="ECO:0000256" key="12">
    <source>
        <dbReference type="PROSITE-ProRule" id="PRU00175"/>
    </source>
</evidence>
<keyword evidence="7" id="KW-0378">Hydrolase</keyword>
<evidence type="ECO:0000259" key="16">
    <source>
        <dbReference type="PROSITE" id="PS51194"/>
    </source>
</evidence>
<evidence type="ECO:0000256" key="13">
    <source>
        <dbReference type="SAM" id="Coils"/>
    </source>
</evidence>
<keyword evidence="2" id="KW-0479">Metal-binding</keyword>
<evidence type="ECO:0000259" key="17">
    <source>
        <dbReference type="PROSITE" id="PS51873"/>
    </source>
</evidence>
<dbReference type="Pfam" id="PF01485">
    <property type="entry name" value="IBR"/>
    <property type="match status" value="1"/>
</dbReference>
<keyword evidence="13" id="KW-0175">Coiled coil</keyword>
<dbReference type="SMART" id="SM00490">
    <property type="entry name" value="HELICc"/>
    <property type="match status" value="1"/>
</dbReference>
<dbReference type="Pfam" id="PF04408">
    <property type="entry name" value="WHD_HA2"/>
    <property type="match status" value="1"/>
</dbReference>
<dbReference type="GO" id="GO:0003723">
    <property type="term" value="F:RNA binding"/>
    <property type="evidence" value="ECO:0007669"/>
    <property type="project" value="TreeGrafter"/>
</dbReference>
<keyword evidence="6" id="KW-0833">Ubl conjugation pathway</keyword>
<dbReference type="PANTHER" id="PTHR18934:SF91">
    <property type="entry name" value="PRE-MRNA-SPLICING FACTOR ATP-DEPENDENT RNA HELICASE PRP16"/>
    <property type="match status" value="1"/>
</dbReference>
<dbReference type="InterPro" id="IPR044066">
    <property type="entry name" value="TRIAD_supradom"/>
</dbReference>
<dbReference type="InterPro" id="IPR011545">
    <property type="entry name" value="DEAD/DEAH_box_helicase_dom"/>
</dbReference>
<evidence type="ECO:0000256" key="7">
    <source>
        <dbReference type="ARBA" id="ARBA00022801"/>
    </source>
</evidence>
<dbReference type="InterPro" id="IPR018957">
    <property type="entry name" value="Znf_C3HC4_RING-type"/>
</dbReference>
<feature type="domain" description="Helicase C-terminal" evidence="16">
    <location>
        <begin position="692"/>
        <end position="856"/>
    </location>
</feature>
<gene>
    <name evidence="18" type="ORF">PSON_ATCC_30995.1.T0190362</name>
</gene>
<dbReference type="OrthoDB" id="299620at2759"/>
<evidence type="ECO:0000256" key="8">
    <source>
        <dbReference type="ARBA" id="ARBA00022806"/>
    </source>
</evidence>
<evidence type="ECO:0000256" key="2">
    <source>
        <dbReference type="ARBA" id="ARBA00022723"/>
    </source>
</evidence>
<dbReference type="Pfam" id="PF00270">
    <property type="entry name" value="DEAD"/>
    <property type="match status" value="1"/>
</dbReference>
<comment type="similarity">
    <text evidence="11">Belongs to the DEAD box helicase family. DEAH subfamily. PRP16 sub-subfamily.</text>
</comment>
<dbReference type="PROSITE" id="PS51192">
    <property type="entry name" value="HELICASE_ATP_BIND_1"/>
    <property type="match status" value="1"/>
</dbReference>
<evidence type="ECO:0000256" key="11">
    <source>
        <dbReference type="ARBA" id="ARBA00038040"/>
    </source>
</evidence>
<feature type="domain" description="Helicase ATP-binding" evidence="15">
    <location>
        <begin position="499"/>
        <end position="660"/>
    </location>
</feature>
<dbReference type="InterPro" id="IPR001841">
    <property type="entry name" value="Znf_RING"/>
</dbReference>
<dbReference type="Pfam" id="PF00271">
    <property type="entry name" value="Helicase_C"/>
    <property type="match status" value="1"/>
</dbReference>
<feature type="coiled-coil region" evidence="13">
    <location>
        <begin position="434"/>
        <end position="468"/>
    </location>
</feature>
<evidence type="ECO:0000256" key="3">
    <source>
        <dbReference type="ARBA" id="ARBA00022737"/>
    </source>
</evidence>
<evidence type="ECO:0000259" key="14">
    <source>
        <dbReference type="PROSITE" id="PS50089"/>
    </source>
</evidence>
<dbReference type="CDD" id="cd18791">
    <property type="entry name" value="SF2_C_RHA"/>
    <property type="match status" value="1"/>
</dbReference>
<comment type="caution">
    <text evidence="18">The sequence shown here is derived from an EMBL/GenBank/DDBJ whole genome shotgun (WGS) entry which is preliminary data.</text>
</comment>
<dbReference type="PROSITE" id="PS51194">
    <property type="entry name" value="HELICASE_CTER"/>
    <property type="match status" value="1"/>
</dbReference>
<feature type="domain" description="RING-type" evidence="14">
    <location>
        <begin position="1712"/>
        <end position="1752"/>
    </location>
</feature>
<dbReference type="GO" id="GO:0004386">
    <property type="term" value="F:helicase activity"/>
    <property type="evidence" value="ECO:0007669"/>
    <property type="project" value="UniProtKB-KW"/>
</dbReference>
<proteinExistence type="inferred from homology"/>
<dbReference type="InterPro" id="IPR002867">
    <property type="entry name" value="IBR_dom"/>
</dbReference>
<organism evidence="18 19">
    <name type="scientific">Paramecium sonneborni</name>
    <dbReference type="NCBI Taxonomy" id="65129"/>
    <lineage>
        <taxon>Eukaryota</taxon>
        <taxon>Sar</taxon>
        <taxon>Alveolata</taxon>
        <taxon>Ciliophora</taxon>
        <taxon>Intramacronucleata</taxon>
        <taxon>Oligohymenophorea</taxon>
        <taxon>Peniculida</taxon>
        <taxon>Parameciidae</taxon>
        <taxon>Paramecium</taxon>
    </lineage>
</organism>
<keyword evidence="8" id="KW-0347">Helicase</keyword>
<keyword evidence="19" id="KW-1185">Reference proteome</keyword>
<dbReference type="PROSITE" id="PS51873">
    <property type="entry name" value="TRIAD"/>
    <property type="match status" value="1"/>
</dbReference>
<dbReference type="Pfam" id="PF00097">
    <property type="entry name" value="zf-C3HC4"/>
    <property type="match status" value="1"/>
</dbReference>
<dbReference type="GO" id="GO:0016787">
    <property type="term" value="F:hydrolase activity"/>
    <property type="evidence" value="ECO:0007669"/>
    <property type="project" value="UniProtKB-KW"/>
</dbReference>
<keyword evidence="5 12" id="KW-0863">Zinc-finger</keyword>
<dbReference type="PANTHER" id="PTHR18934">
    <property type="entry name" value="ATP-DEPENDENT RNA HELICASE"/>
    <property type="match status" value="1"/>
</dbReference>
<dbReference type="CDD" id="cd17917">
    <property type="entry name" value="DEXHc_RHA-like"/>
    <property type="match status" value="1"/>
</dbReference>
<dbReference type="CDD" id="cd20335">
    <property type="entry name" value="BRcat_RBR"/>
    <property type="match status" value="1"/>
</dbReference>
<dbReference type="GO" id="GO:0008270">
    <property type="term" value="F:zinc ion binding"/>
    <property type="evidence" value="ECO:0007669"/>
    <property type="project" value="UniProtKB-KW"/>
</dbReference>
<evidence type="ECO:0000313" key="19">
    <source>
        <dbReference type="Proteomes" id="UP000692954"/>
    </source>
</evidence>
<dbReference type="PROSITE" id="PS50089">
    <property type="entry name" value="ZF_RING_2"/>
    <property type="match status" value="1"/>
</dbReference>
<dbReference type="InterPro" id="IPR007502">
    <property type="entry name" value="Helicase-assoc_dom"/>
</dbReference>
<dbReference type="CDD" id="cd22585">
    <property type="entry name" value="Rcat_RBR_DEAH12-like"/>
    <property type="match status" value="1"/>
</dbReference>
<name>A0A8S1LHB6_9CILI</name>
<evidence type="ECO:0000256" key="9">
    <source>
        <dbReference type="ARBA" id="ARBA00022833"/>
    </source>
</evidence>
<dbReference type="InterPro" id="IPR017907">
    <property type="entry name" value="Znf_RING_CS"/>
</dbReference>
<keyword evidence="1" id="KW-0808">Transferase</keyword>
<dbReference type="SMART" id="SM00487">
    <property type="entry name" value="DEXDc"/>
    <property type="match status" value="1"/>
</dbReference>
<dbReference type="GO" id="GO:0016740">
    <property type="term" value="F:transferase activity"/>
    <property type="evidence" value="ECO:0007669"/>
    <property type="project" value="UniProtKB-KW"/>
</dbReference>
<evidence type="ECO:0000256" key="4">
    <source>
        <dbReference type="ARBA" id="ARBA00022741"/>
    </source>
</evidence>
<keyword evidence="4" id="KW-0547">Nucleotide-binding</keyword>
<evidence type="ECO:0000256" key="1">
    <source>
        <dbReference type="ARBA" id="ARBA00022679"/>
    </source>
</evidence>
<keyword evidence="3" id="KW-0677">Repeat</keyword>
<keyword evidence="9" id="KW-0862">Zinc</keyword>
<sequence length="1918" mass="227644">MNSKENYNQYQLRDVEMVYEKAIRMILSLKEKHKLINRIRLFESDKAIFQELAKGQHYLIDMLKKGGDVHLIFQNNLPQFEVRLGQDLFTIGPEKMKEHLLRKQLRELGLKNIEYKSKECREHNLANDFVNLDDEFKKDECSELLKEKFDTFKVLDEQIIIQILKKYLKKNLIESYNKDLIDIRFYINQEFQIVLEYKINDNQLSLSQKIKRRKWSEIKDALSHIYPYQQLQEITQSMIESMFYVDEIEFQELRDCIQQIVQDCPNSYNRDLQNPLSIYKSHYWCILGILPKTFNIFKRFGQCKILIIQNQSRLFFLNHQKIIESNIQNFDILLFQTYMELITESTSRLEIIKKEVASQNNPQSQYLLKLIKNKIQLIENLEIIPELEKEIKDLKFNQNQILKQLVDENDKDFLLIPQMSEEIIEQVKPVEEKIAQLSETYQEYLRVLNKVKDKVKNFQELKTIQENKISLKNLYFRVIQEKKRVIQKLPIYFKKRDIIENIQQEQVFLLVGTTGSGKSTQLVQYIYEEIEIRGKIICVEPKMIAARSLAKRVAEEMHSKLGGFIAYLNEFDQLEDENKIVFTQDRVILNILQKDPLLKDYDIVIIDEAHERNMNTDILLGLLKDILNKRKDLKLVIMSATMDEQLFSNYFKCKTFKVEGKLFDVKIKYQNSYSDNYLEQIQRLIYKKVIYKINYKMYQQKHVLVFLAGVDEINRLLQLFSSEYNSKDILYLGLHGQMTTDEQFNVFQESKQIKIIFTTRVAETSLTINDVSVVIDIGVDRFSYYDQNRGMQITKIDWISQAQANQRAGRAGRTRPGKCYRLYSELEFQNEMQVHKTPEIQRSCLDLVVLRIKSFDKDPFQFEFIQYPNFQAMKHSLEYLIDIKALDQNGNITLLGKFMSQIQTEPRMSRILIEAYYRNVFRETLAIICVMLNNQNLYLRNTDIRNKIEVLHEMGDFFTYSRIFWEFIELMNSHDKQTYVKDICRDKGYHYKTLKNCEKVFDEMERAFSYFQGLLQDNQELIKQIVKIPESTREENVMTCFLTAFYPDLCVYNGNPLIGYTFLKSKRNVRIYGTCTLSLLNHFPKYIICSDLYSSNYFDFCRVAQEVKIEQLSKILSSDQIEAIERFVPNKYHYQQLRNVSQSLLNHLLHTLSYYSYEENQKSLQHYCNVDQDNGIFEIWSLKPIDLEFYQKDYYEKMKDYQYFRLYGQSMLVYFKQGGEVQKTLSCTASELVIVQFAASPFNIEEIKQILQEYNMQYQNVFQINANQFGYSGQIFTNSQESASQITLILNQKAKQRFEEYEQPQYQDRQQIFTIKPREIRNRIIRSSIELIFYGSYNKGYGFIVFQKDDDAKGFIEATLSIVKFKGVLQDLKLINQKDDDQKYRIKISNVPHNANEQELLNYLKDLAQQKNCPIPYHVNLVANQSSEIKDWKEEVNKLFEKYTEVLPQHLDFKPDKFNYRIYVRVMTNANPLKLEEMRKNINFMNDIIGLSSVTMKIQYKIIRLVSKKILDQNKEEIDIIQKELSNKYNEDQLKIFSTGENIIILGMNPNFVRQASLMLHGILTGYDIQVPLKKQVFKQLLMDDQFFQDLLELEKQNGFKYNIKLLDYGKIRVYLNQDSLTKIQQAIISLIKQRVSNSLIVNVKNYSFKPFLRVEDNIIKILQDKYQVNIDFILHQKKVIIFGNNEQAKKCKDELLTKLSSLKLNVIQNNCQICYSEMDQKYMLAFCNHFFCKMCLYETIKMQNSPPYKCPEQNCGETLSLQDLQQLLCEIEFQKLLDQSFKKYKDQHADEYIGCRTPDCEEFFEKIPQDKEQFYYCQSCLQSFCCNCERSAHPKLSCEEAKQLYISGKDLSDEELLKMNIKRCPKCQTGVQKNEGCLHLHCTLCKNHFCWTCLHQAEQGQDIYDHLKSVHGGIHEH</sequence>
<evidence type="ECO:0000256" key="10">
    <source>
        <dbReference type="ARBA" id="ARBA00022840"/>
    </source>
</evidence>
<evidence type="ECO:0000256" key="6">
    <source>
        <dbReference type="ARBA" id="ARBA00022786"/>
    </source>
</evidence>
<dbReference type="PROSITE" id="PS00518">
    <property type="entry name" value="ZF_RING_1"/>
    <property type="match status" value="1"/>
</dbReference>
<dbReference type="SMART" id="SM00847">
    <property type="entry name" value="HA2"/>
    <property type="match status" value="1"/>
</dbReference>
<dbReference type="GO" id="GO:0005524">
    <property type="term" value="F:ATP binding"/>
    <property type="evidence" value="ECO:0007669"/>
    <property type="project" value="UniProtKB-KW"/>
</dbReference>
<dbReference type="InterPro" id="IPR001650">
    <property type="entry name" value="Helicase_C-like"/>
</dbReference>